<gene>
    <name evidence="4" type="ORF">EI219_05950</name>
    <name evidence="2" type="ORF">ERS132414_00924</name>
    <name evidence="3" type="ORF">ERS132431_00052</name>
</gene>
<evidence type="ECO:0000313" key="7">
    <source>
        <dbReference type="Proteomes" id="UP000281324"/>
    </source>
</evidence>
<evidence type="ECO:0000256" key="1">
    <source>
        <dbReference type="SAM" id="Coils"/>
    </source>
</evidence>
<dbReference type="EMBL" id="FIHS01000001">
    <property type="protein sequence ID" value="CYV23674.1"/>
    <property type="molecule type" value="Genomic_DNA"/>
</dbReference>
<evidence type="ECO:0000313" key="2">
    <source>
        <dbReference type="EMBL" id="CYU80939.1"/>
    </source>
</evidence>
<organism evidence="3 5">
    <name type="scientific">Streptococcus suis</name>
    <dbReference type="NCBI Taxonomy" id="1307"/>
    <lineage>
        <taxon>Bacteria</taxon>
        <taxon>Bacillati</taxon>
        <taxon>Bacillota</taxon>
        <taxon>Bacilli</taxon>
        <taxon>Lactobacillales</taxon>
        <taxon>Streptococcaceae</taxon>
        <taxon>Streptococcus</taxon>
    </lineage>
</organism>
<dbReference type="EMBL" id="FIHA01000014">
    <property type="protein sequence ID" value="CYU80939.1"/>
    <property type="molecule type" value="Genomic_DNA"/>
</dbReference>
<name>A0A116M225_STRSU</name>
<proteinExistence type="predicted"/>
<accession>A0A116M225</accession>
<sequence>MFTRQNEIISSESSPPSPIRRRAFNVELYNQQKENILVKKIKAQLNNAPLFLEELQKNSRYELDMTQFSEMLATGAIRFMRKNKTGESLATLVDSSTGKMFAQVPIKSVPVELGSSIATAGLSQKLEDLSAKLDLLESKINQVNRNFDLNRYAEVLSAKEKYETALLIQDEDTRKQLLREAYSQATNAKNLLLQQIYDSRYKIEKQYEEYRNRNQLQKWTSKSYTKDANELAETCLMNLQYLKDAFSFQIGCLTELQEYEALFYCLLDFENIILDDFSGRDALLLDEFIPNSKNPFKYFSSEVLESTKSLTEFIANNDDFLEVHFIPEQLIISQNKEELDDCD</sequence>
<feature type="coiled-coil region" evidence="1">
    <location>
        <begin position="119"/>
        <end position="146"/>
    </location>
</feature>
<dbReference type="Proteomes" id="UP000072794">
    <property type="component" value="Unassembled WGS sequence"/>
</dbReference>
<protein>
    <submittedName>
        <fullName evidence="3">Uncharacterized protein</fullName>
    </submittedName>
</protein>
<reference evidence="4 7" key="2">
    <citation type="submission" date="2018-11" db="EMBL/GenBank/DDBJ databases">
        <title>Changes in penicillin susceptibility of Streptococcus suis isolates by amino acid alterations in the penicillin-binding protein.</title>
        <authorList>
            <person name="Niemann L."/>
            <person name="Eichhorn I."/>
        </authorList>
    </citation>
    <scope>NUCLEOTIDE SEQUENCE [LARGE SCALE GENOMIC DNA]</scope>
    <source>
        <strain evidence="4 7">IMT40201</strain>
    </source>
</reference>
<evidence type="ECO:0000313" key="4">
    <source>
        <dbReference type="EMBL" id="RRN49863.1"/>
    </source>
</evidence>
<evidence type="ECO:0000313" key="3">
    <source>
        <dbReference type="EMBL" id="CYV23674.1"/>
    </source>
</evidence>
<evidence type="ECO:0000313" key="5">
    <source>
        <dbReference type="Proteomes" id="UP000071533"/>
    </source>
</evidence>
<dbReference type="RefSeq" id="WP_024418616.1">
    <property type="nucleotide sequence ID" value="NZ_CEDY01000014.1"/>
</dbReference>
<dbReference type="EMBL" id="RRZQ01000009">
    <property type="protein sequence ID" value="RRN49863.1"/>
    <property type="molecule type" value="Genomic_DNA"/>
</dbReference>
<keyword evidence="1" id="KW-0175">Coiled coil</keyword>
<evidence type="ECO:0000313" key="6">
    <source>
        <dbReference type="Proteomes" id="UP000072794"/>
    </source>
</evidence>
<reference evidence="5 6" key="1">
    <citation type="submission" date="2016-02" db="EMBL/GenBank/DDBJ databases">
        <authorList>
            <consortium name="Pathogen Informatics"/>
        </authorList>
    </citation>
    <scope>NUCLEOTIDE SEQUENCE [LARGE SCALE GENOMIC DNA]</scope>
    <source>
        <strain evidence="2 6">LSS52</strain>
        <strain evidence="3 5">LSS69</strain>
    </source>
</reference>
<dbReference type="AlphaFoldDB" id="A0A116M225"/>
<dbReference type="Proteomes" id="UP000071533">
    <property type="component" value="Unassembled WGS sequence"/>
</dbReference>
<dbReference type="Proteomes" id="UP000281324">
    <property type="component" value="Unassembled WGS sequence"/>
</dbReference>